<evidence type="ECO:0000256" key="1">
    <source>
        <dbReference type="SAM" id="SignalP"/>
    </source>
</evidence>
<dbReference type="EMBL" id="AGFR01000010">
    <property type="protein sequence ID" value="EHD13117.1"/>
    <property type="molecule type" value="Genomic_DNA"/>
</dbReference>
<evidence type="ECO:0000313" key="3">
    <source>
        <dbReference type="Proteomes" id="UP000005939"/>
    </source>
</evidence>
<comment type="caution">
    <text evidence="2">The sequence shown here is derived from an EMBL/GenBank/DDBJ whole genome shotgun (WGS) entry which is preliminary data.</text>
</comment>
<gene>
    <name evidence="2" type="ORF">CIN_18540</name>
</gene>
<feature type="chain" id="PRO_5003488530" description="PA14 domain-containing protein" evidence="1">
    <location>
        <begin position="27"/>
        <end position="195"/>
    </location>
</feature>
<keyword evidence="1" id="KW-0732">Signal</keyword>
<evidence type="ECO:0008006" key="4">
    <source>
        <dbReference type="Google" id="ProtNLM"/>
    </source>
</evidence>
<feature type="signal peptide" evidence="1">
    <location>
        <begin position="1"/>
        <end position="26"/>
    </location>
</feature>
<dbReference type="AlphaFoldDB" id="G6F2K8"/>
<proteinExistence type="predicted"/>
<dbReference type="RefSeq" id="WP_008854844.1">
    <property type="nucleotide sequence ID" value="NZ_AGFR01000010.1"/>
</dbReference>
<evidence type="ECO:0000313" key="2">
    <source>
        <dbReference type="EMBL" id="EHD13117.1"/>
    </source>
</evidence>
<accession>G6F2K8</accession>
<dbReference type="PATRIC" id="fig|1088868.3.peg.1860"/>
<dbReference type="OrthoDB" id="7376020at2"/>
<organism evidence="2 3">
    <name type="scientific">Commensalibacter intestini A911</name>
    <dbReference type="NCBI Taxonomy" id="1088868"/>
    <lineage>
        <taxon>Bacteria</taxon>
        <taxon>Pseudomonadati</taxon>
        <taxon>Pseudomonadota</taxon>
        <taxon>Alphaproteobacteria</taxon>
        <taxon>Acetobacterales</taxon>
        <taxon>Acetobacteraceae</taxon>
    </lineage>
</organism>
<reference evidence="2 3" key="1">
    <citation type="submission" date="2011-10" db="EMBL/GenBank/DDBJ databases">
        <title>Genome Sequence of Commensalibacter intestini A911, isolated from Drosophila gut.</title>
        <authorList>
            <person name="Lee W.-J."/>
            <person name="Kim E.-K."/>
        </authorList>
    </citation>
    <scope>NUCLEOTIDE SEQUENCE [LARGE SCALE GENOMIC DNA]</scope>
    <source>
        <strain evidence="2 3">A911</strain>
    </source>
</reference>
<name>G6F2K8_9PROT</name>
<dbReference type="STRING" id="1088868.CIN_18540"/>
<sequence length="195" mass="21120">MRSFNPKFLALCLTMGLASFAAQSYAQNKPEQCADHGKNKATHANHHQQPCTALPTEMSSWKAPIAISAAKTGAELSQSVVEINKAVQATLFPSKTVQFVVAPEERGGSVSFAGMIQFDVPTPGTYRVTTDSRPWVEMVKDGKAIDSIKHQHGAQCLGMEKILDFPLSAGRHTMEFTANGKETIKFIIVPVSSSK</sequence>
<protein>
    <recommendedName>
        <fullName evidence="4">PA14 domain-containing protein</fullName>
    </recommendedName>
</protein>
<dbReference type="Proteomes" id="UP000005939">
    <property type="component" value="Unassembled WGS sequence"/>
</dbReference>